<sequence length="626" mass="71174">MGAMEFAEEIRNQGMGLAAAEGGYFSDEEVVAHVREALQSVALGDREQYEWLLYEVLDPTDNAGPDHEALLVATLKALSGVVSFIDVDYHRSLYTSMSLWKHGPDVRSALVDLTICLAASGGLYFDGCLDMLVRNFLPPRKLQQHFNEHEWLSRKKDVASCVLSALQSITQLVPLTPMRLWPIIIREMPKSAAHKDLVLYVECMLQLESSMIGEFIGSSLLKALVDRLMELDVDISWEEIRQEDYCKGIFEMELEDIQETAGDDDRNGKIQGEIQDCQGNKVSDKLDSLDCLMALTCNHLKSCADDGRLVQVFKTLIESFQKTVMNAYKSKFSQFVMFYACSLDPENCGTQFAFLLRDTFLSRTNPPLFRMSGVAYLASYLSRAKFLVASLVADILESLIDWCFEYCQFIDCKKTINPMVHRVFYSGCQAVLYILCFRMKSLLNDPFLRSRLLHMPLESVLHHPLDPLKVCLPSIVEEFLHQAKVAHLFSTSRTFLFDNILESDLSKTFGGMERLDMFFPFDPYLLKESDRFIRPNFVFWSTVKKAYDDYDSEEEATDEVFEDGHGTCLEKTHLSEYSDIDSEDDLGCSMDKMSITPKDTFKHRFAGNLVAPPSMPARIRPSMSPC</sequence>
<comment type="caution">
    <text evidence="2">The sequence shown here is derived from an EMBL/GenBank/DDBJ whole genome shotgun (WGS) entry which is preliminary data.</text>
</comment>
<dbReference type="GO" id="GO:0005634">
    <property type="term" value="C:nucleus"/>
    <property type="evidence" value="ECO:0007669"/>
    <property type="project" value="TreeGrafter"/>
</dbReference>
<dbReference type="AlphaFoldDB" id="A0A843W049"/>
<evidence type="ECO:0000256" key="1">
    <source>
        <dbReference type="ARBA" id="ARBA00010098"/>
    </source>
</evidence>
<dbReference type="PANTHER" id="PTHR12790:SF0">
    <property type="entry name" value="RNA POLYMERASE I-SPECIFIC TRANSCRIPTION INITIATION FACTOR RRN3-RELATED"/>
    <property type="match status" value="1"/>
</dbReference>
<proteinExistence type="inferred from homology"/>
<dbReference type="GO" id="GO:0001042">
    <property type="term" value="F:RNA polymerase I core binding"/>
    <property type="evidence" value="ECO:0007669"/>
    <property type="project" value="TreeGrafter"/>
</dbReference>
<organism evidence="2 3">
    <name type="scientific">Colocasia esculenta</name>
    <name type="common">Wild taro</name>
    <name type="synonym">Arum esculentum</name>
    <dbReference type="NCBI Taxonomy" id="4460"/>
    <lineage>
        <taxon>Eukaryota</taxon>
        <taxon>Viridiplantae</taxon>
        <taxon>Streptophyta</taxon>
        <taxon>Embryophyta</taxon>
        <taxon>Tracheophyta</taxon>
        <taxon>Spermatophyta</taxon>
        <taxon>Magnoliopsida</taxon>
        <taxon>Liliopsida</taxon>
        <taxon>Araceae</taxon>
        <taxon>Aroideae</taxon>
        <taxon>Colocasieae</taxon>
        <taxon>Colocasia</taxon>
    </lineage>
</organism>
<dbReference type="InterPro" id="IPR007991">
    <property type="entry name" value="RNA_pol_I_trans_ini_fac_RRN3"/>
</dbReference>
<keyword evidence="3" id="KW-1185">Reference proteome</keyword>
<evidence type="ECO:0000313" key="2">
    <source>
        <dbReference type="EMBL" id="MQL99130.1"/>
    </source>
</evidence>
<evidence type="ECO:0008006" key="4">
    <source>
        <dbReference type="Google" id="ProtNLM"/>
    </source>
</evidence>
<protein>
    <recommendedName>
        <fullName evidence="4">RNA polymerase I-specific transcription initiation factor RRN3</fullName>
    </recommendedName>
</protein>
<accession>A0A843W049</accession>
<reference evidence="2" key="1">
    <citation type="submission" date="2017-07" db="EMBL/GenBank/DDBJ databases">
        <title>Taro Niue Genome Assembly and Annotation.</title>
        <authorList>
            <person name="Atibalentja N."/>
            <person name="Keating K."/>
            <person name="Fields C.J."/>
        </authorList>
    </citation>
    <scope>NUCLEOTIDE SEQUENCE</scope>
    <source>
        <strain evidence="2">Niue_2</strain>
        <tissue evidence="2">Leaf</tissue>
    </source>
</reference>
<comment type="similarity">
    <text evidence="1">Belongs to the RRN3 family.</text>
</comment>
<dbReference type="Pfam" id="PF05327">
    <property type="entry name" value="RRN3"/>
    <property type="match status" value="1"/>
</dbReference>
<gene>
    <name evidence="2" type="ORF">Taro_031848</name>
</gene>
<dbReference type="EMBL" id="NMUH01002301">
    <property type="protein sequence ID" value="MQL99130.1"/>
    <property type="molecule type" value="Genomic_DNA"/>
</dbReference>
<dbReference type="GO" id="GO:0006361">
    <property type="term" value="P:transcription initiation at RNA polymerase I promoter"/>
    <property type="evidence" value="ECO:0007669"/>
    <property type="project" value="InterPro"/>
</dbReference>
<evidence type="ECO:0000313" key="3">
    <source>
        <dbReference type="Proteomes" id="UP000652761"/>
    </source>
</evidence>
<dbReference type="Proteomes" id="UP000652761">
    <property type="component" value="Unassembled WGS sequence"/>
</dbReference>
<dbReference type="GO" id="GO:0001181">
    <property type="term" value="F:RNA polymerase I general transcription initiation factor activity"/>
    <property type="evidence" value="ECO:0007669"/>
    <property type="project" value="InterPro"/>
</dbReference>
<name>A0A843W049_COLES</name>
<dbReference type="PANTHER" id="PTHR12790">
    <property type="entry name" value="TRANSCRIPTION INITIATION FACTOR IA RRN3"/>
    <property type="match status" value="1"/>
</dbReference>